<gene>
    <name evidence="1" type="ORF">L9W73_04890</name>
</gene>
<dbReference type="Proteomes" id="UP001140973">
    <property type="component" value="Unassembled WGS sequence"/>
</dbReference>
<dbReference type="AlphaFoldDB" id="A0A9X4FDC5"/>
<comment type="caution">
    <text evidence="1">The sequence shown here is derived from an EMBL/GenBank/DDBJ whole genome shotgun (WGS) entry which is preliminary data.</text>
</comment>
<evidence type="ECO:0000313" key="2">
    <source>
        <dbReference type="Proteomes" id="UP001140973"/>
    </source>
</evidence>
<reference evidence="1" key="1">
    <citation type="submission" date="2022-02" db="EMBL/GenBank/DDBJ databases">
        <title>Emergence and expansion in Europe of a Vibrio aestuarianus clonal complex pathogenic for oysters.</title>
        <authorList>
            <person name="Mesnil A."/>
            <person name="Travers M.-A."/>
        </authorList>
    </citation>
    <scope>NUCLEOTIDE SEQUENCE</scope>
    <source>
        <strain evidence="1">151-ITT-15-cp-1</strain>
    </source>
</reference>
<proteinExistence type="predicted"/>
<name>A0A9X4FDC5_9VIBR</name>
<dbReference type="RefSeq" id="WP_274673925.1">
    <property type="nucleotide sequence ID" value="NZ_JAKNAP010000010.1"/>
</dbReference>
<sequence length="312" mass="36589">MTKNFIRLPRKMMNHNDKKGQGIANDLFGKLNTTALKVKFDLIRNAKIKESARKRSLDINIRTKKNVFCYDIDGISSNKSTIKSLKISKTELCRIVKEDLKDDKHIKFVGIKENTNEIIYILTDAYYAMFKDEDRHNENQTANGTKAKKGVFIDVKPLMSYRTINQIKLHLLVSFYDIFRMPLYFAIRFLGLNPAKSLRKFNISNIKRLFRSLNNVHNTHYEFREGHSFRFFFVITRKNTYSFFKSLKEKATKAVSKAVQLGKEVVQPSKVKNMTELDWSLPILDDEPEQQSKGWTVHDIDDYWENQDPNEI</sequence>
<protein>
    <submittedName>
        <fullName evidence="1">Uncharacterized protein</fullName>
    </submittedName>
</protein>
<organism evidence="1 2">
    <name type="scientific">Vibrio aestuarianus</name>
    <dbReference type="NCBI Taxonomy" id="28171"/>
    <lineage>
        <taxon>Bacteria</taxon>
        <taxon>Pseudomonadati</taxon>
        <taxon>Pseudomonadota</taxon>
        <taxon>Gammaproteobacteria</taxon>
        <taxon>Vibrionales</taxon>
        <taxon>Vibrionaceae</taxon>
        <taxon>Vibrio</taxon>
    </lineage>
</organism>
<evidence type="ECO:0000313" key="1">
    <source>
        <dbReference type="EMBL" id="MDE1356647.1"/>
    </source>
</evidence>
<dbReference type="EMBL" id="JAKNAP010000010">
    <property type="protein sequence ID" value="MDE1356647.1"/>
    <property type="molecule type" value="Genomic_DNA"/>
</dbReference>
<accession>A0A9X4FDC5</accession>